<evidence type="ECO:0000313" key="3">
    <source>
        <dbReference type="Proteomes" id="UP000253034"/>
    </source>
</evidence>
<keyword evidence="1" id="KW-0812">Transmembrane</keyword>
<feature type="transmembrane region" description="Helical" evidence="1">
    <location>
        <begin position="40"/>
        <end position="58"/>
    </location>
</feature>
<sequence length="133" mass="15586">MQKWIRVLVYLFFIVAFIFLSENLISKAEHYSAISYSKNLYHLAIIFINIIFGALLGMEYIINEKRKKGAWKINFPKFVILFLPALLFNLYFIALVFNAAWIQNLNFLYRAVVATNIISTIFGYSIMTILKKE</sequence>
<keyword evidence="3" id="KW-1185">Reference proteome</keyword>
<reference evidence="2 3" key="1">
    <citation type="submission" date="2018-07" db="EMBL/GenBank/DDBJ databases">
        <title>Genomic Encyclopedia of Type Strains, Phase IV (KMG-IV): sequencing the most valuable type-strain genomes for metagenomic binning, comparative biology and taxonomic classification.</title>
        <authorList>
            <person name="Goeker M."/>
        </authorList>
    </citation>
    <scope>NUCLEOTIDE SEQUENCE [LARGE SCALE GENOMIC DNA]</scope>
    <source>
        <strain evidence="2 3">DSM 27016</strain>
    </source>
</reference>
<protein>
    <submittedName>
        <fullName evidence="2">Uncharacterized protein</fullName>
    </submittedName>
</protein>
<organism evidence="2 3">
    <name type="scientific">Anaerobacterium chartisolvens</name>
    <dbReference type="NCBI Taxonomy" id="1297424"/>
    <lineage>
        <taxon>Bacteria</taxon>
        <taxon>Bacillati</taxon>
        <taxon>Bacillota</taxon>
        <taxon>Clostridia</taxon>
        <taxon>Eubacteriales</taxon>
        <taxon>Oscillospiraceae</taxon>
        <taxon>Anaerobacterium</taxon>
    </lineage>
</organism>
<keyword evidence="1" id="KW-1133">Transmembrane helix</keyword>
<evidence type="ECO:0000256" key="1">
    <source>
        <dbReference type="SAM" id="Phobius"/>
    </source>
</evidence>
<gene>
    <name evidence="2" type="ORF">DFR58_10489</name>
</gene>
<keyword evidence="1" id="KW-0472">Membrane</keyword>
<dbReference type="Proteomes" id="UP000253034">
    <property type="component" value="Unassembled WGS sequence"/>
</dbReference>
<comment type="caution">
    <text evidence="2">The sequence shown here is derived from an EMBL/GenBank/DDBJ whole genome shotgun (WGS) entry which is preliminary data.</text>
</comment>
<accession>A0A369BBB4</accession>
<dbReference type="RefSeq" id="WP_114296667.1">
    <property type="nucleotide sequence ID" value="NZ_QPJT01000004.1"/>
</dbReference>
<evidence type="ECO:0000313" key="2">
    <source>
        <dbReference type="EMBL" id="RCX18820.1"/>
    </source>
</evidence>
<feature type="transmembrane region" description="Helical" evidence="1">
    <location>
        <begin position="78"/>
        <end position="101"/>
    </location>
</feature>
<dbReference type="OrthoDB" id="2973330at2"/>
<dbReference type="AlphaFoldDB" id="A0A369BBB4"/>
<name>A0A369BBB4_9FIRM</name>
<proteinExistence type="predicted"/>
<feature type="transmembrane region" description="Helical" evidence="1">
    <location>
        <begin position="107"/>
        <end position="130"/>
    </location>
</feature>
<feature type="transmembrane region" description="Helical" evidence="1">
    <location>
        <begin position="7"/>
        <end position="25"/>
    </location>
</feature>
<dbReference type="EMBL" id="QPJT01000004">
    <property type="protein sequence ID" value="RCX18820.1"/>
    <property type="molecule type" value="Genomic_DNA"/>
</dbReference>